<evidence type="ECO:0000313" key="2">
    <source>
        <dbReference type="Proteomes" id="UP000886998"/>
    </source>
</evidence>
<sequence length="81" mass="9052">MIRRPEGCCRGKEEELLMWRLVSRSIVEICHGCESGKDRVDLSLGCLSMKSHNARIPLRLAVTAAKGTVSFHFRARQAKPG</sequence>
<proteinExistence type="predicted"/>
<reference evidence="1" key="1">
    <citation type="submission" date="2020-08" db="EMBL/GenBank/DDBJ databases">
        <title>Multicomponent nature underlies the extraordinary mechanical properties of spider dragline silk.</title>
        <authorList>
            <person name="Kono N."/>
            <person name="Nakamura H."/>
            <person name="Mori M."/>
            <person name="Yoshida Y."/>
            <person name="Ohtoshi R."/>
            <person name="Malay A.D."/>
            <person name="Moran D.A.P."/>
            <person name="Tomita M."/>
            <person name="Numata K."/>
            <person name="Arakawa K."/>
        </authorList>
    </citation>
    <scope>NUCLEOTIDE SEQUENCE</scope>
</reference>
<evidence type="ECO:0000313" key="1">
    <source>
        <dbReference type="EMBL" id="GFY62528.1"/>
    </source>
</evidence>
<comment type="caution">
    <text evidence="1">The sequence shown here is derived from an EMBL/GenBank/DDBJ whole genome shotgun (WGS) entry which is preliminary data.</text>
</comment>
<accession>A0A8X6XYT6</accession>
<dbReference type="Proteomes" id="UP000886998">
    <property type="component" value="Unassembled WGS sequence"/>
</dbReference>
<organism evidence="1 2">
    <name type="scientific">Trichonephila inaurata madagascariensis</name>
    <dbReference type="NCBI Taxonomy" id="2747483"/>
    <lineage>
        <taxon>Eukaryota</taxon>
        <taxon>Metazoa</taxon>
        <taxon>Ecdysozoa</taxon>
        <taxon>Arthropoda</taxon>
        <taxon>Chelicerata</taxon>
        <taxon>Arachnida</taxon>
        <taxon>Araneae</taxon>
        <taxon>Araneomorphae</taxon>
        <taxon>Entelegynae</taxon>
        <taxon>Araneoidea</taxon>
        <taxon>Nephilidae</taxon>
        <taxon>Trichonephila</taxon>
        <taxon>Trichonephila inaurata</taxon>
    </lineage>
</organism>
<dbReference type="EMBL" id="BMAV01014262">
    <property type="protein sequence ID" value="GFY62528.1"/>
    <property type="molecule type" value="Genomic_DNA"/>
</dbReference>
<dbReference type="AlphaFoldDB" id="A0A8X6XYT6"/>
<name>A0A8X6XYT6_9ARAC</name>
<protein>
    <submittedName>
        <fullName evidence="1">Uncharacterized protein</fullName>
    </submittedName>
</protein>
<keyword evidence="2" id="KW-1185">Reference proteome</keyword>
<gene>
    <name evidence="1" type="ORF">TNIN_303731</name>
</gene>